<dbReference type="InterPro" id="IPR051163">
    <property type="entry name" value="Sodium:Solute_Symporter_SSF"/>
</dbReference>
<comment type="subcellular location">
    <subcellularLocation>
        <location evidence="1">Cell membrane</location>
        <topology evidence="1">Multi-pass membrane protein</topology>
    </subcellularLocation>
</comment>
<dbReference type="Gene3D" id="1.20.1730.10">
    <property type="entry name" value="Sodium/glucose cotransporter"/>
    <property type="match status" value="1"/>
</dbReference>
<feature type="transmembrane region" description="Helical" evidence="13">
    <location>
        <begin position="406"/>
        <end position="424"/>
    </location>
</feature>
<keyword evidence="5 13" id="KW-0812">Transmembrane</keyword>
<feature type="transmembrane region" description="Helical" evidence="13">
    <location>
        <begin position="84"/>
        <end position="102"/>
    </location>
</feature>
<feature type="transmembrane region" description="Helical" evidence="13">
    <location>
        <begin position="301"/>
        <end position="325"/>
    </location>
</feature>
<dbReference type="CDD" id="cd11492">
    <property type="entry name" value="SLC5sbd_NIS-SMVT"/>
    <property type="match status" value="1"/>
</dbReference>
<reference evidence="14 15" key="1">
    <citation type="submission" date="2023-03" db="EMBL/GenBank/DDBJ databases">
        <title>High-quality genome of Scylla paramamosain provides insights in environmental adaptation.</title>
        <authorList>
            <person name="Zhang L."/>
        </authorList>
    </citation>
    <scope>NUCLEOTIDE SEQUENCE [LARGE SCALE GENOMIC DNA]</scope>
    <source>
        <strain evidence="14">LZ_2023a</strain>
        <tissue evidence="14">Muscle</tissue>
    </source>
</reference>
<evidence type="ECO:0000256" key="5">
    <source>
        <dbReference type="ARBA" id="ARBA00022692"/>
    </source>
</evidence>
<sequence>MARISLKMATTAMSQAETTTEGYGGEEASTTGNATEQKFYPADWVVFSLMLVVSVAIGVVSAVRNRKKATTQEFLLGGKNMPPVPVAISLLGGIISAISILGNPTEIYLYGTQLTISLLGAIPATIIINKILIPVFYNLNLVSLNEYIELRYKSVVLRKLATLVTLLTLSIYVGLCLYAPSLALSTVTNLSTLTSMIIMGAIVTFYITIGGVKAVVYTDVLQTLLMFGRRVRGVGEVWAIAGRGGRLEFFNMDTDPYVRHTFWSTFTLGFFLIINGIGLNQTTFQRFASVRTLEISKRLSWFFLFGLWCLWSLFFFSGLVAYAVYSTCDPLTSEKISKPDQIIPFLVTNKLGHIPGMAGLFVASVYGGVLSTLSSTGNSAACMIWEDFLKPFPYFSNLSDSSATRVVKILSSFTGVVAVGLGLVMGKLGNLFHVVLSITSAISAPLSGVFLAGILFPWVETKGALSGLLVSFSYNVWIVMGKFLRGGGHPQMLPLSTATCEGSFNATLEDLVHSTTDSLSLYSTTATTTLGIEEEAKVKDIYDTSYCYNGLIGVTFTMVVAGIVSLLTGPNHPKNVEGGVLNPTCERLYKHVWLRYHKTRSFRNGEINERQDHNVEMKMIP</sequence>
<dbReference type="EMBL" id="JARAKH010000029">
    <property type="protein sequence ID" value="KAK8388214.1"/>
    <property type="molecule type" value="Genomic_DNA"/>
</dbReference>
<keyword evidence="9 13" id="KW-0472">Membrane</keyword>
<feature type="transmembrane region" description="Helical" evidence="13">
    <location>
        <begin position="546"/>
        <end position="567"/>
    </location>
</feature>
<evidence type="ECO:0000256" key="10">
    <source>
        <dbReference type="ARBA" id="ARBA00023201"/>
    </source>
</evidence>
<dbReference type="PANTHER" id="PTHR42985:SF40">
    <property type="entry name" value="LD47995P-RELATED"/>
    <property type="match status" value="1"/>
</dbReference>
<feature type="transmembrane region" description="Helical" evidence="13">
    <location>
        <begin position="431"/>
        <end position="458"/>
    </location>
</feature>
<evidence type="ECO:0000313" key="15">
    <source>
        <dbReference type="Proteomes" id="UP001487740"/>
    </source>
</evidence>
<dbReference type="InterPro" id="IPR001734">
    <property type="entry name" value="Na/solute_symporter"/>
</dbReference>
<evidence type="ECO:0000256" key="2">
    <source>
        <dbReference type="ARBA" id="ARBA00006434"/>
    </source>
</evidence>
<keyword evidence="15" id="KW-1185">Reference proteome</keyword>
<gene>
    <name evidence="14" type="ORF">O3P69_020240</name>
</gene>
<keyword evidence="3" id="KW-0813">Transport</keyword>
<proteinExistence type="inferred from homology"/>
<dbReference type="PROSITE" id="PS50283">
    <property type="entry name" value="NA_SOLUT_SYMP_3"/>
    <property type="match status" value="1"/>
</dbReference>
<evidence type="ECO:0000256" key="3">
    <source>
        <dbReference type="ARBA" id="ARBA00022448"/>
    </source>
</evidence>
<feature type="transmembrane region" description="Helical" evidence="13">
    <location>
        <begin position="192"/>
        <end position="212"/>
    </location>
</feature>
<dbReference type="AlphaFoldDB" id="A0AAW0TKK0"/>
<protein>
    <recommendedName>
        <fullName evidence="16">Sodium-coupled monocarboxylate transporter 1</fullName>
    </recommendedName>
</protein>
<feature type="transmembrane region" description="Helical" evidence="13">
    <location>
        <begin position="261"/>
        <end position="280"/>
    </location>
</feature>
<dbReference type="Pfam" id="PF00474">
    <property type="entry name" value="SSF"/>
    <property type="match status" value="1"/>
</dbReference>
<dbReference type="GO" id="GO:0005886">
    <property type="term" value="C:plasma membrane"/>
    <property type="evidence" value="ECO:0007669"/>
    <property type="project" value="UniProtKB-SubCell"/>
</dbReference>
<evidence type="ECO:0000256" key="11">
    <source>
        <dbReference type="RuleBase" id="RU362091"/>
    </source>
</evidence>
<feature type="transmembrane region" description="Helical" evidence="13">
    <location>
        <begin position="114"/>
        <end position="139"/>
    </location>
</feature>
<evidence type="ECO:0000256" key="9">
    <source>
        <dbReference type="ARBA" id="ARBA00023136"/>
    </source>
</evidence>
<keyword evidence="10" id="KW-0739">Sodium transport</keyword>
<evidence type="ECO:0000256" key="4">
    <source>
        <dbReference type="ARBA" id="ARBA00022475"/>
    </source>
</evidence>
<evidence type="ECO:0000256" key="12">
    <source>
        <dbReference type="SAM" id="MobiDB-lite"/>
    </source>
</evidence>
<accession>A0AAW0TKK0</accession>
<dbReference type="GO" id="GO:0015293">
    <property type="term" value="F:symporter activity"/>
    <property type="evidence" value="ECO:0007669"/>
    <property type="project" value="TreeGrafter"/>
</dbReference>
<dbReference type="PANTHER" id="PTHR42985">
    <property type="entry name" value="SODIUM-COUPLED MONOCARBOXYLATE TRANSPORTER"/>
    <property type="match status" value="1"/>
</dbReference>
<feature type="compositionally biased region" description="Low complexity" evidence="12">
    <location>
        <begin position="17"/>
        <end position="31"/>
    </location>
</feature>
<comment type="caution">
    <text evidence="14">The sequence shown here is derived from an EMBL/GenBank/DDBJ whole genome shotgun (WGS) entry which is preliminary data.</text>
</comment>
<name>A0AAW0TKK0_SCYPA</name>
<feature type="transmembrane region" description="Helical" evidence="13">
    <location>
        <begin position="44"/>
        <end position="63"/>
    </location>
</feature>
<comment type="similarity">
    <text evidence="2 11">Belongs to the sodium:solute symporter (SSF) (TC 2.A.21) family.</text>
</comment>
<evidence type="ECO:0000256" key="8">
    <source>
        <dbReference type="ARBA" id="ARBA00023065"/>
    </source>
</evidence>
<dbReference type="NCBIfam" id="TIGR00813">
    <property type="entry name" value="sss"/>
    <property type="match status" value="1"/>
</dbReference>
<evidence type="ECO:0000256" key="1">
    <source>
        <dbReference type="ARBA" id="ARBA00004651"/>
    </source>
</evidence>
<dbReference type="GO" id="GO:0006814">
    <property type="term" value="P:sodium ion transport"/>
    <property type="evidence" value="ECO:0007669"/>
    <property type="project" value="UniProtKB-KW"/>
</dbReference>
<keyword evidence="4" id="KW-1003">Cell membrane</keyword>
<feature type="transmembrane region" description="Helical" evidence="13">
    <location>
        <begin position="160"/>
        <end position="180"/>
    </location>
</feature>
<dbReference type="Proteomes" id="UP001487740">
    <property type="component" value="Unassembled WGS sequence"/>
</dbReference>
<evidence type="ECO:0000313" key="14">
    <source>
        <dbReference type="EMBL" id="KAK8388214.1"/>
    </source>
</evidence>
<keyword evidence="8" id="KW-0406">Ion transport</keyword>
<dbReference type="InterPro" id="IPR038377">
    <property type="entry name" value="Na/Glc_symporter_sf"/>
</dbReference>
<feature type="region of interest" description="Disordered" evidence="12">
    <location>
        <begin position="1"/>
        <end position="31"/>
    </location>
</feature>
<keyword evidence="6 13" id="KW-1133">Transmembrane helix</keyword>
<keyword evidence="7" id="KW-0915">Sodium</keyword>
<evidence type="ECO:0000256" key="6">
    <source>
        <dbReference type="ARBA" id="ARBA00022989"/>
    </source>
</evidence>
<evidence type="ECO:0008006" key="16">
    <source>
        <dbReference type="Google" id="ProtNLM"/>
    </source>
</evidence>
<organism evidence="14 15">
    <name type="scientific">Scylla paramamosain</name>
    <name type="common">Mud crab</name>
    <dbReference type="NCBI Taxonomy" id="85552"/>
    <lineage>
        <taxon>Eukaryota</taxon>
        <taxon>Metazoa</taxon>
        <taxon>Ecdysozoa</taxon>
        <taxon>Arthropoda</taxon>
        <taxon>Crustacea</taxon>
        <taxon>Multicrustacea</taxon>
        <taxon>Malacostraca</taxon>
        <taxon>Eumalacostraca</taxon>
        <taxon>Eucarida</taxon>
        <taxon>Decapoda</taxon>
        <taxon>Pleocyemata</taxon>
        <taxon>Brachyura</taxon>
        <taxon>Eubrachyura</taxon>
        <taxon>Portunoidea</taxon>
        <taxon>Portunidae</taxon>
        <taxon>Portuninae</taxon>
        <taxon>Scylla</taxon>
    </lineage>
</organism>
<evidence type="ECO:0000256" key="13">
    <source>
        <dbReference type="SAM" id="Phobius"/>
    </source>
</evidence>
<evidence type="ECO:0000256" key="7">
    <source>
        <dbReference type="ARBA" id="ARBA00023053"/>
    </source>
</evidence>